<keyword evidence="3" id="KW-1185">Reference proteome</keyword>
<reference evidence="3" key="1">
    <citation type="journal article" date="2013" name="Nat. Genet.">
        <title>The duck genome and transcriptome provide insight into an avian influenza virus reservoir species.</title>
        <authorList>
            <person name="Huang Y."/>
            <person name="Li Y."/>
            <person name="Burt D.W."/>
            <person name="Chen H."/>
            <person name="Zhang Y."/>
            <person name="Qian W."/>
            <person name="Kim H."/>
            <person name="Gan S."/>
            <person name="Zhao Y."/>
            <person name="Li J."/>
            <person name="Yi K."/>
            <person name="Feng H."/>
            <person name="Zhu P."/>
            <person name="Li B."/>
            <person name="Liu Q."/>
            <person name="Fairley S."/>
            <person name="Magor K.E."/>
            <person name="Du Z."/>
            <person name="Hu X."/>
            <person name="Goodman L."/>
            <person name="Tafer H."/>
            <person name="Vignal A."/>
            <person name="Lee T."/>
            <person name="Kim K.W."/>
            <person name="Sheng Z."/>
            <person name="An Y."/>
            <person name="Searle S."/>
            <person name="Herrero J."/>
            <person name="Groenen M.A."/>
            <person name="Crooijmans R.P."/>
            <person name="Faraut T."/>
            <person name="Cai Q."/>
            <person name="Webster R.G."/>
            <person name="Aldridge J.R."/>
            <person name="Warren W.C."/>
            <person name="Bartschat S."/>
            <person name="Kehr S."/>
            <person name="Marz M."/>
            <person name="Stadler P.F."/>
            <person name="Smith J."/>
            <person name="Kraus R.H."/>
            <person name="Zhao Y."/>
            <person name="Ren L."/>
            <person name="Fei J."/>
            <person name="Morisson M."/>
            <person name="Kaiser P."/>
            <person name="Griffin D.K."/>
            <person name="Rao M."/>
            <person name="Pitel F."/>
            <person name="Wang J."/>
            <person name="Li N."/>
        </authorList>
    </citation>
    <scope>NUCLEOTIDE SEQUENCE [LARGE SCALE GENOMIC DNA]</scope>
</reference>
<feature type="region of interest" description="Disordered" evidence="1">
    <location>
        <begin position="534"/>
        <end position="575"/>
    </location>
</feature>
<feature type="compositionally biased region" description="Polar residues" evidence="1">
    <location>
        <begin position="548"/>
        <end position="575"/>
    </location>
</feature>
<dbReference type="Proteomes" id="UP000296049">
    <property type="component" value="Unassembled WGS sequence"/>
</dbReference>
<feature type="compositionally biased region" description="Polar residues" evidence="1">
    <location>
        <begin position="489"/>
        <end position="503"/>
    </location>
</feature>
<proteinExistence type="predicted"/>
<gene>
    <name evidence="2" type="ORF">Anapl_03365</name>
</gene>
<organism evidence="2 3">
    <name type="scientific">Anas platyrhynchos</name>
    <name type="common">Mallard</name>
    <name type="synonym">Anas boschas</name>
    <dbReference type="NCBI Taxonomy" id="8839"/>
    <lineage>
        <taxon>Eukaryota</taxon>
        <taxon>Metazoa</taxon>
        <taxon>Chordata</taxon>
        <taxon>Craniata</taxon>
        <taxon>Vertebrata</taxon>
        <taxon>Euteleostomi</taxon>
        <taxon>Archelosauria</taxon>
        <taxon>Archosauria</taxon>
        <taxon>Dinosauria</taxon>
        <taxon>Saurischia</taxon>
        <taxon>Theropoda</taxon>
        <taxon>Coelurosauria</taxon>
        <taxon>Aves</taxon>
        <taxon>Neognathae</taxon>
        <taxon>Galloanserae</taxon>
        <taxon>Anseriformes</taxon>
        <taxon>Anatidae</taxon>
        <taxon>Anatinae</taxon>
        <taxon>Anas</taxon>
    </lineage>
</organism>
<dbReference type="EMBL" id="KB743246">
    <property type="protein sequence ID" value="EOB00014.1"/>
    <property type="molecule type" value="Genomic_DNA"/>
</dbReference>
<accession>R0L363</accession>
<feature type="region of interest" description="Disordered" evidence="1">
    <location>
        <begin position="815"/>
        <end position="884"/>
    </location>
</feature>
<protein>
    <submittedName>
        <fullName evidence="2">Uncharacterized protein</fullName>
    </submittedName>
</protein>
<feature type="compositionally biased region" description="Basic and acidic residues" evidence="1">
    <location>
        <begin position="534"/>
        <end position="545"/>
    </location>
</feature>
<feature type="compositionally biased region" description="Basic and acidic residues" evidence="1">
    <location>
        <begin position="81"/>
        <end position="104"/>
    </location>
</feature>
<name>R0L363_ANAPL</name>
<feature type="region of interest" description="Disordered" evidence="1">
    <location>
        <begin position="743"/>
        <end position="784"/>
    </location>
</feature>
<feature type="region of interest" description="Disordered" evidence="1">
    <location>
        <begin position="232"/>
        <end position="309"/>
    </location>
</feature>
<feature type="region of interest" description="Disordered" evidence="1">
    <location>
        <begin position="376"/>
        <end position="516"/>
    </location>
</feature>
<feature type="compositionally biased region" description="Polar residues" evidence="1">
    <location>
        <begin position="815"/>
        <end position="827"/>
    </location>
</feature>
<sequence>MPHVVPEQLHTTCPAPLPYSPIPKCSPSPGVPRPAGHRAQPLLEPALLSAAANQTSDRRPGGGSQNCPVWLGVKVIDLAQTRDAENRGGRRKPSEREKREERRGEGRRKRLGHGFTLRDPRAVVNPSFTLTSCHTRGRLLASSLSSAPLDALCTGTAGLSTGTPKIPAWLRERAGQSPVHTSTGRIGARALCTERAASEKPSPRCSACTQMLSRPRHEALCLQHPEAVQAQGRRGRQPYCARSSPRSVPGAGPFPSQTRERNEPWRTRGTAGIVPRRGALSSPGGSSPARRCLLHRPVPAPPTQSPRGKSWYKEHFVGTTCTAQLWRQTLSDFKRRYAAIAPTTTKARCVFGEREQSCSLIQTQPELREQHVLVRKPNQTSCSHQPSLRGRRGAHQSWRGQLRVPSSSSLPQPPASPAGERASWDRGTASAGTGKSAQDLTAPRAVGLQPPRWDVGEQRVQPGSCRAAQGITRHTARPGNADLALRAPTGTNFQNRPQKSAPSRASEEPDLPCSALPSLRRMTGMIRSRHSEAIPESHLRTEAPDTHLPQNGLSTQPCSSPIPSTPRQLSSTSTYSPGTQPAGFFFLCLDTEAGSAEMKAKAPSCSRNPSAPRIPSSGPVLPPRAAAYFTARSCRVRREPEKKDVVLIKLVTHEDHFPEELGRVQASCQVDASTPGDARLPEARGQAARDLWNHTGPRVRVFALYSIVYSKAEQWQDSVMGRAAINDFTEEVTVLEERRLRCGQRRDSAVNQSPAAHGLGSGTETAAAEQKESTGSVSTGLRELRHNPPKASVLLGALHHQEHPRAPVTGASFISRSEDSAPTSPKFSSPGAPEAVAPFQVLGEPGPFCSNQPTSEPGSSQPPPASTPAPGCEPGREGPGLCRDPVLPSWQWQGDSFGQPHVAQCRDPALHTDVAKARAPRSGAFRAYHDHWSRRLRILLSQLVAVFKIE</sequence>
<feature type="compositionally biased region" description="Low complexity" evidence="1">
    <location>
        <begin position="275"/>
        <end position="291"/>
    </location>
</feature>
<evidence type="ECO:0000256" key="1">
    <source>
        <dbReference type="SAM" id="MobiDB-lite"/>
    </source>
</evidence>
<evidence type="ECO:0000313" key="2">
    <source>
        <dbReference type="EMBL" id="EOB00014.1"/>
    </source>
</evidence>
<dbReference type="AlphaFoldDB" id="R0L363"/>
<feature type="compositionally biased region" description="Polar residues" evidence="1">
    <location>
        <begin position="430"/>
        <end position="439"/>
    </location>
</feature>
<evidence type="ECO:0000313" key="3">
    <source>
        <dbReference type="Proteomes" id="UP000296049"/>
    </source>
</evidence>
<feature type="compositionally biased region" description="Polar residues" evidence="1">
    <location>
        <begin position="377"/>
        <end position="386"/>
    </location>
</feature>
<feature type="region of interest" description="Disordered" evidence="1">
    <location>
        <begin position="81"/>
        <end position="113"/>
    </location>
</feature>